<evidence type="ECO:0000313" key="2">
    <source>
        <dbReference type="EMBL" id="KAF9890265.1"/>
    </source>
</evidence>
<reference evidence="2" key="2">
    <citation type="submission" date="2020-02" db="EMBL/GenBank/DDBJ databases">
        <authorList>
            <person name="Gilchrist C.L.M."/>
            <person name="Chooi Y.-H."/>
        </authorList>
    </citation>
    <scope>NUCLEOTIDE SEQUENCE</scope>
    <source>
        <strain evidence="2">MST-FP2251</strain>
    </source>
</reference>
<evidence type="ECO:0000256" key="1">
    <source>
        <dbReference type="SAM" id="MobiDB-lite"/>
    </source>
</evidence>
<feature type="region of interest" description="Disordered" evidence="1">
    <location>
        <begin position="1"/>
        <end position="195"/>
    </location>
</feature>
<keyword evidence="3" id="KW-1185">Reference proteome</keyword>
<reference evidence="2" key="1">
    <citation type="journal article" date="2019" name="Beilstein J. Org. Chem.">
        <title>Nanangenines: drimane sesquiterpenoids as the dominant metabolite cohort of a novel Australian fungus, Aspergillus nanangensis.</title>
        <authorList>
            <person name="Lacey H.J."/>
            <person name="Gilchrist C.L.M."/>
            <person name="Crombie A."/>
            <person name="Kalaitzis J.A."/>
            <person name="Vuong D."/>
            <person name="Rutledge P.J."/>
            <person name="Turner P."/>
            <person name="Pitt J.I."/>
            <person name="Lacey E."/>
            <person name="Chooi Y.H."/>
            <person name="Piggott A.M."/>
        </authorList>
    </citation>
    <scope>NUCLEOTIDE SEQUENCE</scope>
    <source>
        <strain evidence="2">MST-FP2251</strain>
    </source>
</reference>
<accession>A0AAD4CPF4</accession>
<sequence>MSIPAATTSELHSSLSDLTLSTKSTIKDIPRPSVRTSIPKKKVPVVVDSWEDEADDDSTSSSEDLVSSQLDTIALSPSVTAEGPLDPPPTPISPQTSHPWTAAPPSYTSMGPSSSSPSSRASDSSPSRRPAKQTAVAGRMIAGALGLRAPKRTEEQRAYDRAAKEQEIKRRNRDREEAAKLNEQEERVKTAVWDE</sequence>
<dbReference type="AlphaFoldDB" id="A0AAD4CPF4"/>
<dbReference type="EMBL" id="VCAU01000028">
    <property type="protein sequence ID" value="KAF9890265.1"/>
    <property type="molecule type" value="Genomic_DNA"/>
</dbReference>
<evidence type="ECO:0000313" key="3">
    <source>
        <dbReference type="Proteomes" id="UP001194746"/>
    </source>
</evidence>
<proteinExistence type="predicted"/>
<dbReference type="Proteomes" id="UP001194746">
    <property type="component" value="Unassembled WGS sequence"/>
</dbReference>
<gene>
    <name evidence="2" type="ORF">FE257_006179</name>
</gene>
<feature type="compositionally biased region" description="Low complexity" evidence="1">
    <location>
        <begin position="59"/>
        <end position="71"/>
    </location>
</feature>
<protein>
    <submittedName>
        <fullName evidence="2">Uncharacterized protein</fullName>
    </submittedName>
</protein>
<organism evidence="2 3">
    <name type="scientific">Aspergillus nanangensis</name>
    <dbReference type="NCBI Taxonomy" id="2582783"/>
    <lineage>
        <taxon>Eukaryota</taxon>
        <taxon>Fungi</taxon>
        <taxon>Dikarya</taxon>
        <taxon>Ascomycota</taxon>
        <taxon>Pezizomycotina</taxon>
        <taxon>Eurotiomycetes</taxon>
        <taxon>Eurotiomycetidae</taxon>
        <taxon>Eurotiales</taxon>
        <taxon>Aspergillaceae</taxon>
        <taxon>Aspergillus</taxon>
        <taxon>Aspergillus subgen. Circumdati</taxon>
    </lineage>
</organism>
<feature type="compositionally biased region" description="Basic and acidic residues" evidence="1">
    <location>
        <begin position="151"/>
        <end position="189"/>
    </location>
</feature>
<feature type="compositionally biased region" description="Low complexity" evidence="1">
    <location>
        <begin position="104"/>
        <end position="128"/>
    </location>
</feature>
<name>A0AAD4CPF4_ASPNN</name>
<feature type="compositionally biased region" description="Low complexity" evidence="1">
    <location>
        <begin position="7"/>
        <end position="24"/>
    </location>
</feature>
<feature type="compositionally biased region" description="Acidic residues" evidence="1">
    <location>
        <begin position="49"/>
        <end position="58"/>
    </location>
</feature>
<comment type="caution">
    <text evidence="2">The sequence shown here is derived from an EMBL/GenBank/DDBJ whole genome shotgun (WGS) entry which is preliminary data.</text>
</comment>